<dbReference type="Proteomes" id="UP000265618">
    <property type="component" value="Unassembled WGS sequence"/>
</dbReference>
<sequence>NLGLFSKFYKYPATLETIEWNNLQVIPRGSSSAFIDVSLQYEMITDPTTLVIQLHTW</sequence>
<proteinExistence type="predicted"/>
<gene>
    <name evidence="1" type="ORF">KIPB_015486</name>
</gene>
<dbReference type="AlphaFoldDB" id="A0A391NY28"/>
<feature type="non-terminal residue" evidence="1">
    <location>
        <position position="1"/>
    </location>
</feature>
<name>A0A391NY28_9EUKA</name>
<protein>
    <submittedName>
        <fullName evidence="1">Uncharacterized protein</fullName>
    </submittedName>
</protein>
<organism evidence="1 2">
    <name type="scientific">Kipferlia bialata</name>
    <dbReference type="NCBI Taxonomy" id="797122"/>
    <lineage>
        <taxon>Eukaryota</taxon>
        <taxon>Metamonada</taxon>
        <taxon>Carpediemonas-like organisms</taxon>
        <taxon>Kipferlia</taxon>
    </lineage>
</organism>
<comment type="caution">
    <text evidence="1">The sequence shown here is derived from an EMBL/GenBank/DDBJ whole genome shotgun (WGS) entry which is preliminary data.</text>
</comment>
<dbReference type="EMBL" id="BDIP01008713">
    <property type="protein sequence ID" value="GCA64826.1"/>
    <property type="molecule type" value="Genomic_DNA"/>
</dbReference>
<evidence type="ECO:0000313" key="1">
    <source>
        <dbReference type="EMBL" id="GCA64826.1"/>
    </source>
</evidence>
<accession>A0A391NY28</accession>
<keyword evidence="2" id="KW-1185">Reference proteome</keyword>
<reference evidence="1 2" key="1">
    <citation type="journal article" date="2018" name="PLoS ONE">
        <title>The draft genome of Kipferlia bialata reveals reductive genome evolution in fornicate parasites.</title>
        <authorList>
            <person name="Tanifuji G."/>
            <person name="Takabayashi S."/>
            <person name="Kume K."/>
            <person name="Takagi M."/>
            <person name="Nakayama T."/>
            <person name="Kamikawa R."/>
            <person name="Inagaki Y."/>
            <person name="Hashimoto T."/>
        </authorList>
    </citation>
    <scope>NUCLEOTIDE SEQUENCE [LARGE SCALE GENOMIC DNA]</scope>
    <source>
        <strain evidence="1">NY0173</strain>
    </source>
</reference>
<evidence type="ECO:0000313" key="2">
    <source>
        <dbReference type="Proteomes" id="UP000265618"/>
    </source>
</evidence>